<keyword evidence="13" id="KW-1185">Reference proteome</keyword>
<evidence type="ECO:0000313" key="12">
    <source>
        <dbReference type="Ensembl" id="ENSAOCP00000002946.1"/>
    </source>
</evidence>
<keyword evidence="7" id="KW-0508">mRNA splicing</keyword>
<evidence type="ECO:0000256" key="9">
    <source>
        <dbReference type="ARBA" id="ARBA00034695"/>
    </source>
</evidence>
<dbReference type="InterPro" id="IPR040424">
    <property type="entry name" value="Smn1"/>
</dbReference>
<evidence type="ECO:0000256" key="6">
    <source>
        <dbReference type="ARBA" id="ARBA00022664"/>
    </source>
</evidence>
<feature type="compositionally biased region" description="Basic and acidic residues" evidence="10">
    <location>
        <begin position="51"/>
        <end position="64"/>
    </location>
</feature>
<keyword evidence="6" id="KW-0507">mRNA processing</keyword>
<dbReference type="GeneTree" id="ENSGT00940000175916"/>
<evidence type="ECO:0000256" key="1">
    <source>
        <dbReference type="ARBA" id="ARBA00004216"/>
    </source>
</evidence>
<keyword evidence="8" id="KW-0539">Nucleus</keyword>
<dbReference type="PROSITE" id="PS50304">
    <property type="entry name" value="TUDOR"/>
    <property type="match status" value="2"/>
</dbReference>
<dbReference type="PANTHER" id="PTHR39267:SF1">
    <property type="entry name" value="SURVIVAL MOTOR NEURON PROTEIN"/>
    <property type="match status" value="1"/>
</dbReference>
<feature type="domain" description="Tudor" evidence="11">
    <location>
        <begin position="85"/>
        <end position="143"/>
    </location>
</feature>
<dbReference type="GO" id="GO:0008380">
    <property type="term" value="P:RNA splicing"/>
    <property type="evidence" value="ECO:0007669"/>
    <property type="project" value="UniProtKB-KW"/>
</dbReference>
<evidence type="ECO:0000256" key="5">
    <source>
        <dbReference type="ARBA" id="ARBA00005371"/>
    </source>
</evidence>
<proteinExistence type="inferred from homology"/>
<dbReference type="InterPro" id="IPR002999">
    <property type="entry name" value="Tudor"/>
</dbReference>
<feature type="compositionally biased region" description="Pro residues" evidence="10">
    <location>
        <begin position="289"/>
        <end position="298"/>
    </location>
</feature>
<protein>
    <recommendedName>
        <fullName evidence="11">Tudor domain-containing protein</fullName>
    </recommendedName>
</protein>
<evidence type="ECO:0000256" key="3">
    <source>
        <dbReference type="ARBA" id="ARBA00004463"/>
    </source>
</evidence>
<reference evidence="12" key="3">
    <citation type="submission" date="2025-09" db="UniProtKB">
        <authorList>
            <consortium name="Ensembl"/>
        </authorList>
    </citation>
    <scope>IDENTIFICATION</scope>
</reference>
<feature type="compositionally biased region" description="Basic and acidic residues" evidence="10">
    <location>
        <begin position="227"/>
        <end position="271"/>
    </location>
</feature>
<dbReference type="PANTHER" id="PTHR39267">
    <property type="entry name" value="SURVIVAL MOTOR NEURON-LIKE PROTEIN 1"/>
    <property type="match status" value="1"/>
</dbReference>
<dbReference type="CDD" id="cd22852">
    <property type="entry name" value="SMN_C"/>
    <property type="match status" value="1"/>
</dbReference>
<dbReference type="SMART" id="SM00333">
    <property type="entry name" value="TUDOR"/>
    <property type="match status" value="2"/>
</dbReference>
<dbReference type="GeneID" id="111575989"/>
<evidence type="ECO:0000313" key="13">
    <source>
        <dbReference type="Proteomes" id="UP001501940"/>
    </source>
</evidence>
<comment type="similarity">
    <text evidence="5">Belongs to the SMN family.</text>
</comment>
<dbReference type="Gene3D" id="2.30.30.140">
    <property type="match status" value="2"/>
</dbReference>
<evidence type="ECO:0000256" key="8">
    <source>
        <dbReference type="ARBA" id="ARBA00023242"/>
    </source>
</evidence>
<dbReference type="Proteomes" id="UP001501940">
    <property type="component" value="Chromosome 2"/>
</dbReference>
<evidence type="ECO:0000256" key="2">
    <source>
        <dbReference type="ARBA" id="ARBA00004408"/>
    </source>
</evidence>
<accession>A0A3Q1AYK6</accession>
<dbReference type="InterPro" id="IPR010304">
    <property type="entry name" value="SMN_Tudor"/>
</dbReference>
<dbReference type="GO" id="GO:0006397">
    <property type="term" value="P:mRNA processing"/>
    <property type="evidence" value="ECO:0007669"/>
    <property type="project" value="UniProtKB-KW"/>
</dbReference>
<organism evidence="12 13">
    <name type="scientific">Amphiprion ocellaris</name>
    <name type="common">Clown anemonefish</name>
    <dbReference type="NCBI Taxonomy" id="80972"/>
    <lineage>
        <taxon>Eukaryota</taxon>
        <taxon>Metazoa</taxon>
        <taxon>Chordata</taxon>
        <taxon>Craniata</taxon>
        <taxon>Vertebrata</taxon>
        <taxon>Euteleostomi</taxon>
        <taxon>Actinopterygii</taxon>
        <taxon>Neopterygii</taxon>
        <taxon>Teleostei</taxon>
        <taxon>Neoteleostei</taxon>
        <taxon>Acanthomorphata</taxon>
        <taxon>Ovalentaria</taxon>
        <taxon>Pomacentridae</taxon>
        <taxon>Amphiprion</taxon>
    </lineage>
</organism>
<dbReference type="OMA" id="CQAVWSE"/>
<dbReference type="GO" id="GO:0030018">
    <property type="term" value="C:Z disc"/>
    <property type="evidence" value="ECO:0007669"/>
    <property type="project" value="UniProtKB-SubCell"/>
</dbReference>
<reference evidence="12 13" key="1">
    <citation type="submission" date="2022-01" db="EMBL/GenBank/DDBJ databases">
        <title>A chromosome-scale genome assembly of the false clownfish, Amphiprion ocellaris.</title>
        <authorList>
            <person name="Ryu T."/>
        </authorList>
    </citation>
    <scope>NUCLEOTIDE SEQUENCE [LARGE SCALE GENOMIC DNA]</scope>
</reference>
<name>A0A3Q1AYK6_AMPOC</name>
<dbReference type="RefSeq" id="XP_023137227.1">
    <property type="nucleotide sequence ID" value="XM_023281459.2"/>
</dbReference>
<dbReference type="GO" id="GO:0043204">
    <property type="term" value="C:perikaryon"/>
    <property type="evidence" value="ECO:0007669"/>
    <property type="project" value="UniProtKB-SubCell"/>
</dbReference>
<dbReference type="SUPFAM" id="SSF63748">
    <property type="entry name" value="Tudor/PWWP/MBT"/>
    <property type="match status" value="2"/>
</dbReference>
<evidence type="ECO:0000256" key="4">
    <source>
        <dbReference type="ARBA" id="ARBA00004484"/>
    </source>
</evidence>
<evidence type="ECO:0000259" key="11">
    <source>
        <dbReference type="PROSITE" id="PS50304"/>
    </source>
</evidence>
<evidence type="ECO:0000256" key="10">
    <source>
        <dbReference type="SAM" id="MobiDB-lite"/>
    </source>
</evidence>
<reference evidence="12" key="2">
    <citation type="submission" date="2025-08" db="UniProtKB">
        <authorList>
            <consortium name="Ensembl"/>
        </authorList>
    </citation>
    <scope>IDENTIFICATION</scope>
</reference>
<feature type="region of interest" description="Disordered" evidence="10">
    <location>
        <begin position="188"/>
        <end position="305"/>
    </location>
</feature>
<comment type="subcellular location">
    <subcellularLocation>
        <location evidence="1">Cytoplasm</location>
        <location evidence="1">Myofibril</location>
        <location evidence="1">Sarcomere</location>
        <location evidence="1">Z line</location>
    </subcellularLocation>
    <subcellularLocation>
        <location evidence="3">Cytoplasmic granule</location>
    </subcellularLocation>
    <subcellularLocation>
        <location evidence="2">Nucleus</location>
        <location evidence="2">Cajal body</location>
    </subcellularLocation>
    <subcellularLocation>
        <location evidence="9">Nucleus</location>
        <location evidence="9">Gem</location>
    </subcellularLocation>
    <subcellularLocation>
        <location evidence="4">Perikaryon</location>
    </subcellularLocation>
</comment>
<dbReference type="STRING" id="80972.ENSAOCP00000002946"/>
<dbReference type="GO" id="GO:0015030">
    <property type="term" value="C:Cajal body"/>
    <property type="evidence" value="ECO:0007669"/>
    <property type="project" value="UniProtKB-SubCell"/>
</dbReference>
<feature type="region of interest" description="Disordered" evidence="10">
    <location>
        <begin position="51"/>
        <end position="82"/>
    </location>
</feature>
<dbReference type="AlphaFoldDB" id="A0A3Q1AYK6"/>
<dbReference type="GO" id="GO:0097504">
    <property type="term" value="C:Gemini of Cajal bodies"/>
    <property type="evidence" value="ECO:0007669"/>
    <property type="project" value="UniProtKB-SubCell"/>
</dbReference>
<dbReference type="InterPro" id="IPR047313">
    <property type="entry name" value="SMN_C"/>
</dbReference>
<feature type="domain" description="Tudor" evidence="11">
    <location>
        <begin position="147"/>
        <end position="205"/>
    </location>
</feature>
<sequence>MTAMTERAENGFPDRASESEDFVTAAVKDEAALVEVFDTVLEIPQDVKLKEGEATEERDVREKLQNGNGQSACPPAVDSSSTEPEWAVGAECRVVWSEDGQVYPAVVVSVDGERRRVRFIGYGNEEVMELSALKSCDAEPQTPSSQDWKTGSRCRAVFSEDGLIYPAVVLWVKGQRCRIRFDEYNNEEDQDVSGLLSPDELHGPSRAKGGRKSIATSTNFDFRRRRREENQGERGGERRPAWRDDQQNSSWVKERPGNQSKVEKEADEKRRGNQQRDGAEKPTNHSFPFFPPFPPPPQSGSGDPLSFLPLFPPPLPAWMFGGKESGTPSAIDTTSSIMMLWYMCGFHTGSYLAQQQFRSASKD</sequence>
<dbReference type="Ensembl" id="ENSAOCT00000010634.2">
    <property type="protein sequence ID" value="ENSAOCP00000002946.1"/>
    <property type="gene ID" value="ENSAOCG00000006124.2"/>
</dbReference>
<dbReference type="GO" id="GO:0003723">
    <property type="term" value="F:RNA binding"/>
    <property type="evidence" value="ECO:0007669"/>
    <property type="project" value="InterPro"/>
</dbReference>
<evidence type="ECO:0000256" key="7">
    <source>
        <dbReference type="ARBA" id="ARBA00023187"/>
    </source>
</evidence>
<dbReference type="Pfam" id="PF06003">
    <property type="entry name" value="SMN_Tudor"/>
    <property type="match status" value="2"/>
</dbReference>